<feature type="chain" id="PRO_5036904882" evidence="2">
    <location>
        <begin position="16"/>
        <end position="117"/>
    </location>
</feature>
<dbReference type="Proteomes" id="UP000887565">
    <property type="component" value="Unplaced"/>
</dbReference>
<reference evidence="4" key="1">
    <citation type="submission" date="2022-11" db="UniProtKB">
        <authorList>
            <consortium name="WormBaseParasite"/>
        </authorList>
    </citation>
    <scope>IDENTIFICATION</scope>
</reference>
<name>A0A915HJS0_ROMCU</name>
<feature type="transmembrane region" description="Helical" evidence="1">
    <location>
        <begin position="82"/>
        <end position="99"/>
    </location>
</feature>
<feature type="transmembrane region" description="Helical" evidence="1">
    <location>
        <begin position="21"/>
        <end position="40"/>
    </location>
</feature>
<dbReference type="AlphaFoldDB" id="A0A915HJS0"/>
<evidence type="ECO:0000313" key="3">
    <source>
        <dbReference type="Proteomes" id="UP000887565"/>
    </source>
</evidence>
<evidence type="ECO:0000256" key="1">
    <source>
        <dbReference type="SAM" id="Phobius"/>
    </source>
</evidence>
<evidence type="ECO:0000256" key="2">
    <source>
        <dbReference type="SAM" id="SignalP"/>
    </source>
</evidence>
<accession>A0A915HJS0</accession>
<sequence>MLFAIICCSISVVQTQSYSNIISVVCSEIVMIIVVSTFIAENDRNYHIVDHHFEMGSNYIMFVIHGYLGFQTTLERSTTLELYTALLFYALMTVFYADARRLQINRVQKLIRAQKHD</sequence>
<keyword evidence="1" id="KW-0472">Membrane</keyword>
<keyword evidence="2" id="KW-0732">Signal</keyword>
<proteinExistence type="predicted"/>
<dbReference type="WBParaSite" id="nRc.2.0.1.t01831-RA">
    <property type="protein sequence ID" value="nRc.2.0.1.t01831-RA"/>
    <property type="gene ID" value="nRc.2.0.1.g01831"/>
</dbReference>
<feature type="signal peptide" evidence="2">
    <location>
        <begin position="1"/>
        <end position="15"/>
    </location>
</feature>
<keyword evidence="3" id="KW-1185">Reference proteome</keyword>
<organism evidence="3 4">
    <name type="scientific">Romanomermis culicivorax</name>
    <name type="common">Nematode worm</name>
    <dbReference type="NCBI Taxonomy" id="13658"/>
    <lineage>
        <taxon>Eukaryota</taxon>
        <taxon>Metazoa</taxon>
        <taxon>Ecdysozoa</taxon>
        <taxon>Nematoda</taxon>
        <taxon>Enoplea</taxon>
        <taxon>Dorylaimia</taxon>
        <taxon>Mermithida</taxon>
        <taxon>Mermithoidea</taxon>
        <taxon>Mermithidae</taxon>
        <taxon>Romanomermis</taxon>
    </lineage>
</organism>
<protein>
    <submittedName>
        <fullName evidence="4">Uncharacterized protein</fullName>
    </submittedName>
</protein>
<keyword evidence="1" id="KW-1133">Transmembrane helix</keyword>
<evidence type="ECO:0000313" key="4">
    <source>
        <dbReference type="WBParaSite" id="nRc.2.0.1.t01831-RA"/>
    </source>
</evidence>
<keyword evidence="1" id="KW-0812">Transmembrane</keyword>